<dbReference type="EMBL" id="VIVK01000001">
    <property type="protein sequence ID" value="TWD79070.1"/>
    <property type="molecule type" value="Genomic_DNA"/>
</dbReference>
<keyword evidence="2" id="KW-0269">Exonuclease</keyword>
<evidence type="ECO:0000313" key="3">
    <source>
        <dbReference type="Proteomes" id="UP000318380"/>
    </source>
</evidence>
<name>A0A561BJR0_9ACTN</name>
<dbReference type="GO" id="GO:0004519">
    <property type="term" value="F:endonuclease activity"/>
    <property type="evidence" value="ECO:0007669"/>
    <property type="project" value="UniProtKB-KW"/>
</dbReference>
<keyword evidence="2" id="KW-0255">Endonuclease</keyword>
<dbReference type="Pfam" id="PF03372">
    <property type="entry name" value="Exo_endo_phos"/>
    <property type="match status" value="1"/>
</dbReference>
<dbReference type="GO" id="GO:0004527">
    <property type="term" value="F:exonuclease activity"/>
    <property type="evidence" value="ECO:0007669"/>
    <property type="project" value="UniProtKB-KW"/>
</dbReference>
<comment type="caution">
    <text evidence="2">The sequence shown here is derived from an EMBL/GenBank/DDBJ whole genome shotgun (WGS) entry which is preliminary data.</text>
</comment>
<evidence type="ECO:0000259" key="1">
    <source>
        <dbReference type="Pfam" id="PF03372"/>
    </source>
</evidence>
<keyword evidence="3" id="KW-1185">Reference proteome</keyword>
<feature type="domain" description="Endonuclease/exonuclease/phosphatase" evidence="1">
    <location>
        <begin position="10"/>
        <end position="251"/>
    </location>
</feature>
<reference evidence="2 3" key="1">
    <citation type="submission" date="2019-06" db="EMBL/GenBank/DDBJ databases">
        <title>Sequencing the genomes of 1000 actinobacteria strains.</title>
        <authorList>
            <person name="Klenk H.-P."/>
        </authorList>
    </citation>
    <scope>NUCLEOTIDE SEQUENCE [LARGE SCALE GENOMIC DNA]</scope>
    <source>
        <strain evidence="2 3">DSM 24683</strain>
    </source>
</reference>
<dbReference type="AlphaFoldDB" id="A0A561BJR0"/>
<sequence>MPRTMTTIVTLNTRGLPLKGTRIAERCTKIATELGAGDIDMVCLQEVFTYRQLAHLRRPFPHVAYRRSALGPAGGLVILSRLHLAGSEYARLPQPRRGSRLPVRARVNALRSGMLSVRLADSGVRVVNVHPVANTDGDWSEGNRFRHVQSEQFDALARVVAADNSPTVVCGDFNTARSSTLHGDLWRRTGLRDAFNGECPPTFHQEFLPPGSTPHCIDFILATEGLGVEETDLLFTDRRRMTSGTGYVSDHIGLLARLGIP</sequence>
<dbReference type="Proteomes" id="UP000318380">
    <property type="component" value="Unassembled WGS sequence"/>
</dbReference>
<dbReference type="OrthoDB" id="3676652at2"/>
<gene>
    <name evidence="2" type="ORF">FB561_0120</name>
</gene>
<dbReference type="Gene3D" id="3.60.10.10">
    <property type="entry name" value="Endonuclease/exonuclease/phosphatase"/>
    <property type="match status" value="1"/>
</dbReference>
<keyword evidence="2" id="KW-0540">Nuclease</keyword>
<proteinExistence type="predicted"/>
<dbReference type="InterPro" id="IPR036691">
    <property type="entry name" value="Endo/exonu/phosph_ase_sf"/>
</dbReference>
<organism evidence="2 3">
    <name type="scientific">Kribbella amoyensis</name>
    <dbReference type="NCBI Taxonomy" id="996641"/>
    <lineage>
        <taxon>Bacteria</taxon>
        <taxon>Bacillati</taxon>
        <taxon>Actinomycetota</taxon>
        <taxon>Actinomycetes</taxon>
        <taxon>Propionibacteriales</taxon>
        <taxon>Kribbellaceae</taxon>
        <taxon>Kribbella</taxon>
    </lineage>
</organism>
<dbReference type="InterPro" id="IPR005135">
    <property type="entry name" value="Endo/exonuclease/phosphatase"/>
</dbReference>
<keyword evidence="2" id="KW-0378">Hydrolase</keyword>
<evidence type="ECO:0000313" key="2">
    <source>
        <dbReference type="EMBL" id="TWD79070.1"/>
    </source>
</evidence>
<accession>A0A561BJR0</accession>
<dbReference type="SUPFAM" id="SSF56219">
    <property type="entry name" value="DNase I-like"/>
    <property type="match status" value="1"/>
</dbReference>
<protein>
    <submittedName>
        <fullName evidence="2">Endonuclease/exonuclease/phosphatase family metal-dependent hydrolase</fullName>
    </submittedName>
</protein>